<dbReference type="Gene3D" id="3.40.50.1820">
    <property type="entry name" value="alpha/beta hydrolase"/>
    <property type="match status" value="1"/>
</dbReference>
<gene>
    <name evidence="1" type="ORF">ACFOMF_16015</name>
</gene>
<comment type="caution">
    <text evidence="1">The sequence shown here is derived from an EMBL/GenBank/DDBJ whole genome shotgun (WGS) entry which is preliminary data.</text>
</comment>
<sequence>MTQQLDSLPLPCLLSVPEGTPPATGWPLLMFLHGYDEAAPMPLQDALTRHGPFGPGTPAWVCEHYLLVAPQLPRAGDHWFRFAAAVEAIAQHCLETEGADPRRCYLSGFSFGGNGVFDLARVQSRRWAALWAVDPTRVPEDPVRQPVWLSIGQIARRQEMTFIEALGLDAASEEPVGDRFYLDEGADHVRCAQLAFRDERIYGWLDQHELKDHVRRR</sequence>
<accession>A0ABV7T8D9</accession>
<organism evidence="1 2">
    <name type="scientific">Stutzerimonas tarimensis</name>
    <dbReference type="NCBI Taxonomy" id="1507735"/>
    <lineage>
        <taxon>Bacteria</taxon>
        <taxon>Pseudomonadati</taxon>
        <taxon>Pseudomonadota</taxon>
        <taxon>Gammaproteobacteria</taxon>
        <taxon>Pseudomonadales</taxon>
        <taxon>Pseudomonadaceae</taxon>
        <taxon>Stutzerimonas</taxon>
    </lineage>
</organism>
<evidence type="ECO:0000313" key="1">
    <source>
        <dbReference type="EMBL" id="MFC3609282.1"/>
    </source>
</evidence>
<keyword evidence="2" id="KW-1185">Reference proteome</keyword>
<protein>
    <submittedName>
        <fullName evidence="1">Uncharacterized protein</fullName>
    </submittedName>
</protein>
<proteinExistence type="predicted"/>
<evidence type="ECO:0000313" key="2">
    <source>
        <dbReference type="Proteomes" id="UP001595630"/>
    </source>
</evidence>
<dbReference type="RefSeq" id="WP_386366692.1">
    <property type="nucleotide sequence ID" value="NZ_JBHRXZ010000024.1"/>
</dbReference>
<dbReference type="EMBL" id="JBHRXZ010000024">
    <property type="protein sequence ID" value="MFC3609282.1"/>
    <property type="molecule type" value="Genomic_DNA"/>
</dbReference>
<dbReference type="InterPro" id="IPR029058">
    <property type="entry name" value="AB_hydrolase_fold"/>
</dbReference>
<dbReference type="Proteomes" id="UP001595630">
    <property type="component" value="Unassembled WGS sequence"/>
</dbReference>
<dbReference type="SUPFAM" id="SSF53474">
    <property type="entry name" value="alpha/beta-Hydrolases"/>
    <property type="match status" value="1"/>
</dbReference>
<name>A0ABV7T8D9_9GAMM</name>
<reference evidence="2" key="1">
    <citation type="journal article" date="2019" name="Int. J. Syst. Evol. Microbiol.">
        <title>The Global Catalogue of Microorganisms (GCM) 10K type strain sequencing project: providing services to taxonomists for standard genome sequencing and annotation.</title>
        <authorList>
            <consortium name="The Broad Institute Genomics Platform"/>
            <consortium name="The Broad Institute Genome Sequencing Center for Infectious Disease"/>
            <person name="Wu L."/>
            <person name="Ma J."/>
        </authorList>
    </citation>
    <scope>NUCLEOTIDE SEQUENCE [LARGE SCALE GENOMIC DNA]</scope>
    <source>
        <strain evidence="2">KCTC 42447</strain>
    </source>
</reference>